<accession>A0AAW0B365</accession>
<name>A0AAW0B365_9AGAR</name>
<sequence>MRSKEHGGGRRGLLRRTFMVTDPREPYMLIYTAQTGRNRFAVNLHLTELLERAAGGLRRPWIGPVLVDYERSGVLTADNLVEEAETVAEHIHTVYERFHPDHSVLFDALPIAPGIKVFSEADFRALEGRSEVEIEELD</sequence>
<evidence type="ECO:0000313" key="1">
    <source>
        <dbReference type="EMBL" id="KAK7019644.1"/>
    </source>
</evidence>
<protein>
    <submittedName>
        <fullName evidence="1">Uncharacterized protein</fullName>
    </submittedName>
</protein>
<dbReference type="AlphaFoldDB" id="A0AAW0B365"/>
<proteinExistence type="predicted"/>
<reference evidence="1 2" key="1">
    <citation type="submission" date="2024-01" db="EMBL/GenBank/DDBJ databases">
        <title>A draft genome for a cacao thread blight-causing isolate of Paramarasmius palmivorus.</title>
        <authorList>
            <person name="Baruah I.K."/>
            <person name="Bukari Y."/>
            <person name="Amoako-Attah I."/>
            <person name="Meinhardt L.W."/>
            <person name="Bailey B.A."/>
            <person name="Cohen S.P."/>
        </authorList>
    </citation>
    <scope>NUCLEOTIDE SEQUENCE [LARGE SCALE GENOMIC DNA]</scope>
    <source>
        <strain evidence="1 2">GH-12</strain>
    </source>
</reference>
<evidence type="ECO:0000313" key="2">
    <source>
        <dbReference type="Proteomes" id="UP001383192"/>
    </source>
</evidence>
<keyword evidence="2" id="KW-1185">Reference proteome</keyword>
<dbReference type="EMBL" id="JAYKXP010000206">
    <property type="protein sequence ID" value="KAK7019644.1"/>
    <property type="molecule type" value="Genomic_DNA"/>
</dbReference>
<dbReference type="Proteomes" id="UP001383192">
    <property type="component" value="Unassembled WGS sequence"/>
</dbReference>
<organism evidence="1 2">
    <name type="scientific">Paramarasmius palmivorus</name>
    <dbReference type="NCBI Taxonomy" id="297713"/>
    <lineage>
        <taxon>Eukaryota</taxon>
        <taxon>Fungi</taxon>
        <taxon>Dikarya</taxon>
        <taxon>Basidiomycota</taxon>
        <taxon>Agaricomycotina</taxon>
        <taxon>Agaricomycetes</taxon>
        <taxon>Agaricomycetidae</taxon>
        <taxon>Agaricales</taxon>
        <taxon>Marasmiineae</taxon>
        <taxon>Marasmiaceae</taxon>
        <taxon>Paramarasmius</taxon>
    </lineage>
</organism>
<comment type="caution">
    <text evidence="1">The sequence shown here is derived from an EMBL/GenBank/DDBJ whole genome shotgun (WGS) entry which is preliminary data.</text>
</comment>
<gene>
    <name evidence="1" type="ORF">VNI00_018029</name>
</gene>